<dbReference type="RefSeq" id="WP_163496541.1">
    <property type="nucleotide sequence ID" value="NZ_CP048711.1"/>
</dbReference>
<proteinExistence type="predicted"/>
<dbReference type="AlphaFoldDB" id="A0A6C0UAZ9"/>
<dbReference type="Proteomes" id="UP000477680">
    <property type="component" value="Chromosome"/>
</dbReference>
<gene>
    <name evidence="1" type="ORF">G3T16_18650</name>
</gene>
<dbReference type="KEGG" id="kim:G3T16_18650"/>
<evidence type="ECO:0000313" key="1">
    <source>
        <dbReference type="EMBL" id="QIB67114.1"/>
    </source>
</evidence>
<accession>A0A6C0UAZ9</accession>
<dbReference type="EMBL" id="CP048711">
    <property type="protein sequence ID" value="QIB67114.1"/>
    <property type="molecule type" value="Genomic_DNA"/>
</dbReference>
<sequence>MNRDTFTRNQALAAMICMQFVEEHHSNYQTALYEDIFEFAQGSFELRDLVLDLAVVLDAIYEEHRDVFMEWGRCYDYEYLYGIMQRLFTAWSTGKVDSPFEYTREELTVIAKNLFTEHLTPERSTANG</sequence>
<name>A0A6C0UAZ9_9GAMM</name>
<organism evidence="1 2">
    <name type="scientific">Kineobactrum salinum</name>
    <dbReference type="NCBI Taxonomy" id="2708301"/>
    <lineage>
        <taxon>Bacteria</taxon>
        <taxon>Pseudomonadati</taxon>
        <taxon>Pseudomonadota</taxon>
        <taxon>Gammaproteobacteria</taxon>
        <taxon>Cellvibrionales</taxon>
        <taxon>Halieaceae</taxon>
        <taxon>Kineobactrum</taxon>
    </lineage>
</organism>
<evidence type="ECO:0000313" key="2">
    <source>
        <dbReference type="Proteomes" id="UP000477680"/>
    </source>
</evidence>
<reference evidence="1 2" key="1">
    <citation type="submission" date="2020-02" db="EMBL/GenBank/DDBJ databases">
        <title>Genome sequencing for Kineobactrum sp. M2.</title>
        <authorList>
            <person name="Park S.-J."/>
        </authorList>
    </citation>
    <scope>NUCLEOTIDE SEQUENCE [LARGE SCALE GENOMIC DNA]</scope>
    <source>
        <strain evidence="1 2">M2</strain>
    </source>
</reference>
<protein>
    <submittedName>
        <fullName evidence="1">Uncharacterized protein</fullName>
    </submittedName>
</protein>
<keyword evidence="2" id="KW-1185">Reference proteome</keyword>